<dbReference type="EMBL" id="JAWDGP010007939">
    <property type="protein sequence ID" value="KAK3699674.1"/>
    <property type="molecule type" value="Genomic_DNA"/>
</dbReference>
<name>A0AAE0XNZ6_9GAST</name>
<evidence type="ECO:0000256" key="1">
    <source>
        <dbReference type="SAM" id="MobiDB-lite"/>
    </source>
</evidence>
<dbReference type="AlphaFoldDB" id="A0AAE0XNZ6"/>
<evidence type="ECO:0000313" key="2">
    <source>
        <dbReference type="EMBL" id="KAK3699674.1"/>
    </source>
</evidence>
<protein>
    <submittedName>
        <fullName evidence="2">Uncharacterized protein</fullName>
    </submittedName>
</protein>
<feature type="region of interest" description="Disordered" evidence="1">
    <location>
        <begin position="84"/>
        <end position="109"/>
    </location>
</feature>
<dbReference type="Proteomes" id="UP001283361">
    <property type="component" value="Unassembled WGS sequence"/>
</dbReference>
<keyword evidence="3" id="KW-1185">Reference proteome</keyword>
<evidence type="ECO:0000313" key="3">
    <source>
        <dbReference type="Proteomes" id="UP001283361"/>
    </source>
</evidence>
<proteinExistence type="predicted"/>
<organism evidence="2 3">
    <name type="scientific">Elysia crispata</name>
    <name type="common">lettuce slug</name>
    <dbReference type="NCBI Taxonomy" id="231223"/>
    <lineage>
        <taxon>Eukaryota</taxon>
        <taxon>Metazoa</taxon>
        <taxon>Spiralia</taxon>
        <taxon>Lophotrochozoa</taxon>
        <taxon>Mollusca</taxon>
        <taxon>Gastropoda</taxon>
        <taxon>Heterobranchia</taxon>
        <taxon>Euthyneura</taxon>
        <taxon>Panpulmonata</taxon>
        <taxon>Sacoglossa</taxon>
        <taxon>Placobranchoidea</taxon>
        <taxon>Plakobranchidae</taxon>
        <taxon>Elysia</taxon>
    </lineage>
</organism>
<sequence length="127" mass="14083">MRAISKNRQQSLANPGVTSSLAVRPIREAVIGQTPSPTCHDALWSTQLVYRHALRSAIPATVQSAPSDDPTRCPLRNYRSISRAVSEMSKRSVRGDNSPQTPREVARQMDREISNRLAPSNYILMIA</sequence>
<gene>
    <name evidence="2" type="ORF">RRG08_062465</name>
</gene>
<comment type="caution">
    <text evidence="2">The sequence shown here is derived from an EMBL/GenBank/DDBJ whole genome shotgun (WGS) entry which is preliminary data.</text>
</comment>
<reference evidence="2" key="1">
    <citation type="journal article" date="2023" name="G3 (Bethesda)">
        <title>A reference genome for the long-term kleptoplast-retaining sea slug Elysia crispata morphotype clarki.</title>
        <authorList>
            <person name="Eastman K.E."/>
            <person name="Pendleton A.L."/>
            <person name="Shaikh M.A."/>
            <person name="Suttiyut T."/>
            <person name="Ogas R."/>
            <person name="Tomko P."/>
            <person name="Gavelis G."/>
            <person name="Widhalm J.R."/>
            <person name="Wisecaver J.H."/>
        </authorList>
    </citation>
    <scope>NUCLEOTIDE SEQUENCE</scope>
    <source>
        <strain evidence="2">ECLA1</strain>
    </source>
</reference>
<accession>A0AAE0XNZ6</accession>